<organism evidence="6 7">
    <name type="scientific">Phytoactinopolyspora mesophila</name>
    <dbReference type="NCBI Taxonomy" id="2650750"/>
    <lineage>
        <taxon>Bacteria</taxon>
        <taxon>Bacillati</taxon>
        <taxon>Actinomycetota</taxon>
        <taxon>Actinomycetes</taxon>
        <taxon>Jiangellales</taxon>
        <taxon>Jiangellaceae</taxon>
        <taxon>Phytoactinopolyspora</taxon>
    </lineage>
</organism>
<dbReference type="InterPro" id="IPR006311">
    <property type="entry name" value="TAT_signal"/>
</dbReference>
<feature type="domain" description="PcRGLX/YetA-like central beta-sandwich" evidence="4">
    <location>
        <begin position="152"/>
        <end position="500"/>
    </location>
</feature>
<protein>
    <recommendedName>
        <fullName evidence="8">Tat pathway signal sequence domain protein</fullName>
    </recommendedName>
</protein>
<evidence type="ECO:0008006" key="8">
    <source>
        <dbReference type="Google" id="ProtNLM"/>
    </source>
</evidence>
<gene>
    <name evidence="6" type="ORF">F7O44_02060</name>
</gene>
<dbReference type="Pfam" id="PF21346">
    <property type="entry name" value="PcRGLX_3rd"/>
    <property type="match status" value="1"/>
</dbReference>
<feature type="domain" description="PcRGLX/YetA-like C-terminal alpha/alpha toroid" evidence="5">
    <location>
        <begin position="506"/>
        <end position="908"/>
    </location>
</feature>
<feature type="chain" id="PRO_5038533328" description="Tat pathway signal sequence domain protein" evidence="2">
    <location>
        <begin position="33"/>
        <end position="909"/>
    </location>
</feature>
<dbReference type="EMBL" id="WLZY01000001">
    <property type="protein sequence ID" value="NDL55849.1"/>
    <property type="molecule type" value="Genomic_DNA"/>
</dbReference>
<sequence length="909" mass="100959">MNSRRSFTRREILRTSVAASTAAALSTLPGHAAASAAPSNRQAAPDPVDLSWLGGGVPAASAGTTWGVPWAQGALAEKQQLALATADGTSVPVQSWPLAYWPDGSVKWSGHAISPGTGEAERLRLEPGPSAQPESRVRVRERPGNPPRGIPDSFHVTTGVITVRVPRSGQVLISSIERDGSELARGAELVCLLQDGPAPEYGAGTVSTQSFVGQVENASVEQEGPIRAVVKLEGRYHGPDGRDWLPFTVRLYFYAGAESVRLVHHFVFDGDADQDFIRGLGLRWRMPMRDLEHNRHVRFVAEDDGIWGEAVRVVSGLRREVGAAIRRQQFDGVATDPVDQWSNEVRNGIDEIPLWGDFKLTQVSADSFHVSKRTGDHSSWLDHAGHGRRAYGLGWLGGPEGGGIAFGLRDFWQRHPCQLDIRGAASDEATATVWFWSPDAPAMDLRHYSDERHGLGLLYEEPGRGLDDEVATPEGVARSNEVVLWALPATPSRSRLLELADALREPPLLVADPEYLHSVQPFGRWSLPDRSTDARAALEDDIENWISFFRDQIEERRWYGYWLYGDVMHSYDSTRHTWRYDIGGYAWAQGELSPDQAIWYQFLRTGRADHFRMAEAMTLSIAEAAVHHAGRFAGLGSRHNVIKWGDGAKEARISASQLKRFYYYLTADERTGDYMRSTLRVDETMHDVPPLREIFPDPSGDRYIVRIGPDWIAMASNWMTEWERTGDGRYRDLIATGLQSIADMELGMFTGSGGSVAFDPATGELEDVGISQSPSNISLLFGGDQIFYEMIDIVDVPDFTQEFLNFCIARTGTNDERIELYGRNFNAGAFRHFYSRMMAFAGDRLDDDSYRQRAWETFDGQRRLADVRTVTGPDVVTPVSWAPGASSNDFGQHLMSIIQLLELAPEQAP</sequence>
<reference evidence="6 7" key="1">
    <citation type="submission" date="2019-11" db="EMBL/GenBank/DDBJ databases">
        <authorList>
            <person name="Li X.-J."/>
            <person name="Feng X.-M."/>
        </authorList>
    </citation>
    <scope>NUCLEOTIDE SEQUENCE [LARGE SCALE GENOMIC DNA]</scope>
    <source>
        <strain evidence="6 7">XMNu-373</strain>
    </source>
</reference>
<proteinExistence type="predicted"/>
<dbReference type="InterPro" id="IPR045793">
    <property type="entry name" value="PcRGLX/YetA-like"/>
</dbReference>
<dbReference type="InterPro" id="IPR048330">
    <property type="entry name" value="PcRGLX/YetA_2nd"/>
</dbReference>
<dbReference type="InterPro" id="IPR048329">
    <property type="entry name" value="PcRGLX_1st"/>
</dbReference>
<dbReference type="Proteomes" id="UP000460435">
    <property type="component" value="Unassembled WGS sequence"/>
</dbReference>
<dbReference type="PANTHER" id="PTHR40081:SF1">
    <property type="entry name" value="TAT PATHWAY SIGNAL SEQUENCE DOMAIN PROTEIN"/>
    <property type="match status" value="1"/>
</dbReference>
<dbReference type="Pfam" id="PF19501">
    <property type="entry name" value="PcRGLX_1st"/>
    <property type="match status" value="1"/>
</dbReference>
<keyword evidence="2" id="KW-0732">Signal</keyword>
<comment type="caution">
    <text evidence="6">The sequence shown here is derived from an EMBL/GenBank/DDBJ whole genome shotgun (WGS) entry which is preliminary data.</text>
</comment>
<evidence type="ECO:0000313" key="7">
    <source>
        <dbReference type="Proteomes" id="UP000460435"/>
    </source>
</evidence>
<name>A0A7K3LXU5_9ACTN</name>
<evidence type="ECO:0000259" key="4">
    <source>
        <dbReference type="Pfam" id="PF21345"/>
    </source>
</evidence>
<dbReference type="Pfam" id="PF21345">
    <property type="entry name" value="PcRGLX_2nd"/>
    <property type="match status" value="1"/>
</dbReference>
<evidence type="ECO:0000313" key="6">
    <source>
        <dbReference type="EMBL" id="NDL55849.1"/>
    </source>
</evidence>
<feature type="domain" description="PcRGLX/YetA-like N-terminal RIFT barrel" evidence="3">
    <location>
        <begin position="47"/>
        <end position="127"/>
    </location>
</feature>
<dbReference type="PANTHER" id="PTHR40081">
    <property type="entry name" value="CONCANAVALIN A-LIKE LECTIN/GLUCANASE"/>
    <property type="match status" value="1"/>
</dbReference>
<dbReference type="InterPro" id="IPR048331">
    <property type="entry name" value="PcRGLX/YetA_3rd"/>
</dbReference>
<evidence type="ECO:0000259" key="5">
    <source>
        <dbReference type="Pfam" id="PF21346"/>
    </source>
</evidence>
<feature type="signal peptide" evidence="2">
    <location>
        <begin position="1"/>
        <end position="32"/>
    </location>
</feature>
<dbReference type="PROSITE" id="PS51318">
    <property type="entry name" value="TAT"/>
    <property type="match status" value="1"/>
</dbReference>
<accession>A0A7K3LXU5</accession>
<evidence type="ECO:0000259" key="3">
    <source>
        <dbReference type="Pfam" id="PF19501"/>
    </source>
</evidence>
<dbReference type="AlphaFoldDB" id="A0A7K3LXU5"/>
<evidence type="ECO:0000256" key="1">
    <source>
        <dbReference type="SAM" id="MobiDB-lite"/>
    </source>
</evidence>
<feature type="region of interest" description="Disordered" evidence="1">
    <location>
        <begin position="111"/>
        <end position="153"/>
    </location>
</feature>
<dbReference type="RefSeq" id="WP_162448517.1">
    <property type="nucleotide sequence ID" value="NZ_WLZY01000001.1"/>
</dbReference>
<keyword evidence="7" id="KW-1185">Reference proteome</keyword>
<evidence type="ECO:0000256" key="2">
    <source>
        <dbReference type="SAM" id="SignalP"/>
    </source>
</evidence>